<dbReference type="Proteomes" id="UP000801492">
    <property type="component" value="Unassembled WGS sequence"/>
</dbReference>
<reference evidence="1" key="1">
    <citation type="submission" date="2019-08" db="EMBL/GenBank/DDBJ databases">
        <title>The genome of the North American firefly Photinus pyralis.</title>
        <authorList>
            <consortium name="Photinus pyralis genome working group"/>
            <person name="Fallon T.R."/>
            <person name="Sander Lower S.E."/>
            <person name="Weng J.-K."/>
        </authorList>
    </citation>
    <scope>NUCLEOTIDE SEQUENCE</scope>
    <source>
        <strain evidence="1">TRF0915ILg1</strain>
        <tissue evidence="1">Whole body</tissue>
    </source>
</reference>
<gene>
    <name evidence="1" type="ORF">ILUMI_13980</name>
</gene>
<evidence type="ECO:0000313" key="2">
    <source>
        <dbReference type="Proteomes" id="UP000801492"/>
    </source>
</evidence>
<dbReference type="OrthoDB" id="6778620at2759"/>
<organism evidence="1 2">
    <name type="scientific">Ignelater luminosus</name>
    <name type="common">Cucubano</name>
    <name type="synonym">Pyrophorus luminosus</name>
    <dbReference type="NCBI Taxonomy" id="2038154"/>
    <lineage>
        <taxon>Eukaryota</taxon>
        <taxon>Metazoa</taxon>
        <taxon>Ecdysozoa</taxon>
        <taxon>Arthropoda</taxon>
        <taxon>Hexapoda</taxon>
        <taxon>Insecta</taxon>
        <taxon>Pterygota</taxon>
        <taxon>Neoptera</taxon>
        <taxon>Endopterygota</taxon>
        <taxon>Coleoptera</taxon>
        <taxon>Polyphaga</taxon>
        <taxon>Elateriformia</taxon>
        <taxon>Elateroidea</taxon>
        <taxon>Elateridae</taxon>
        <taxon>Agrypninae</taxon>
        <taxon>Pyrophorini</taxon>
        <taxon>Ignelater</taxon>
    </lineage>
</organism>
<protein>
    <submittedName>
        <fullName evidence="1">Uncharacterized protein</fullName>
    </submittedName>
</protein>
<dbReference type="EMBL" id="VTPC01008879">
    <property type="protein sequence ID" value="KAF2892194.1"/>
    <property type="molecule type" value="Genomic_DNA"/>
</dbReference>
<evidence type="ECO:0000313" key="1">
    <source>
        <dbReference type="EMBL" id="KAF2892194.1"/>
    </source>
</evidence>
<name>A0A8K0CRC1_IGNLU</name>
<keyword evidence="2" id="KW-1185">Reference proteome</keyword>
<dbReference type="AlphaFoldDB" id="A0A8K0CRC1"/>
<sequence length="387" mass="44429">MELWYRCDLELWCVSGADVLSKLIWRPLSTTDCLNFEVYEGCSDYVLQELQPVQSTLPTESANTGFVKFSKPSTISNQKVIFWVESSHLGEAENTNTAADNCANVGSCPENLNINGDNETCEDSYKKTNDRVLHDTLSKTPKGHLVALPHGCLGKSSNGKIDDVAINDHIESFNPCVSHYRREHAPNVRYLSSDMTVSLMYKDFKEKSLTFQLSYETYRKKVKAKGISLTKLGQELCATCVSWTTHMDSAKQSRRLYQEHVDGKLFRKNKPYAVVWHKAISKRSKEYLISTFYAFFKSRRDATNIIIWNSFSKETPKILDFLMKKVMKKSQILKSVACLSEPLRFPNEKRATILKQLDRLLPENRKVFWNNLPTQNEELEDSCDDLR</sequence>
<accession>A0A8K0CRC1</accession>
<comment type="caution">
    <text evidence="1">The sequence shown here is derived from an EMBL/GenBank/DDBJ whole genome shotgun (WGS) entry which is preliminary data.</text>
</comment>
<proteinExistence type="predicted"/>